<comment type="similarity">
    <text evidence="1">Belongs to the AB hydrolase superfamily.</text>
</comment>
<comment type="caution">
    <text evidence="4">The sequence shown here is derived from an EMBL/GenBank/DDBJ whole genome shotgun (WGS) entry which is preliminary data.</text>
</comment>
<dbReference type="AlphaFoldDB" id="A0AAV8WTB0"/>
<evidence type="ECO:0000259" key="3">
    <source>
        <dbReference type="Pfam" id="PF00561"/>
    </source>
</evidence>
<dbReference type="InterPro" id="IPR029058">
    <property type="entry name" value="AB_hydrolase_fold"/>
</dbReference>
<dbReference type="PRINTS" id="PR00111">
    <property type="entry name" value="ABHYDROLASE"/>
</dbReference>
<keyword evidence="5" id="KW-1185">Reference proteome</keyword>
<protein>
    <recommendedName>
        <fullName evidence="3">AB hydrolase-1 domain-containing protein</fullName>
    </recommendedName>
</protein>
<dbReference type="InterPro" id="IPR050266">
    <property type="entry name" value="AB_hydrolase_sf"/>
</dbReference>
<dbReference type="Pfam" id="PF00561">
    <property type="entry name" value="Abhydrolase_1"/>
    <property type="match status" value="1"/>
</dbReference>
<accession>A0AAV8WTB0</accession>
<evidence type="ECO:0000256" key="1">
    <source>
        <dbReference type="ARBA" id="ARBA00008645"/>
    </source>
</evidence>
<dbReference type="GO" id="GO:0016787">
    <property type="term" value="F:hydrolase activity"/>
    <property type="evidence" value="ECO:0007669"/>
    <property type="project" value="UniProtKB-KW"/>
</dbReference>
<proteinExistence type="inferred from homology"/>
<reference evidence="4" key="1">
    <citation type="journal article" date="2023" name="Insect Mol. Biol.">
        <title>Genome sequencing provides insights into the evolution of gene families encoding plant cell wall-degrading enzymes in longhorned beetles.</title>
        <authorList>
            <person name="Shin N.R."/>
            <person name="Okamura Y."/>
            <person name="Kirsch R."/>
            <person name="Pauchet Y."/>
        </authorList>
    </citation>
    <scope>NUCLEOTIDE SEQUENCE</scope>
    <source>
        <strain evidence="4">RBIC_L_NR</strain>
    </source>
</reference>
<dbReference type="PANTHER" id="PTHR43798:SF14">
    <property type="entry name" value="SERINE HYDROLASE-LIKE PROTEIN DDB_G0286239"/>
    <property type="match status" value="1"/>
</dbReference>
<dbReference type="Gene3D" id="3.40.50.1820">
    <property type="entry name" value="alpha/beta hydrolase"/>
    <property type="match status" value="1"/>
</dbReference>
<sequence length="250" mass="28666">PLLKDKGLSLYCVDLPGHGHSSHLSAGQSYYLFWDGVHFLRRIVKYFNWEEVTLIGHSLGGGIAFLYAAIYPNDVKKYISIDIASPSVRNVAKMCDLLGHSVDRFLSYESKTIDQMPCYQYDEMVDLVFEAYAGSVNKQGCEIMLKRGMKRATHKEGYLFTRDPRLKTAALGFMTIDQILELASRIKCEVMNIRATIRTKLDNPEYYDLILDTIEKQAKKLERHVFNGTHHLHLNDAESIFPNIHRFLIS</sequence>
<dbReference type="SUPFAM" id="SSF53474">
    <property type="entry name" value="alpha/beta-Hydrolases"/>
    <property type="match status" value="1"/>
</dbReference>
<evidence type="ECO:0000313" key="4">
    <source>
        <dbReference type="EMBL" id="KAJ8929979.1"/>
    </source>
</evidence>
<keyword evidence="2" id="KW-0378">Hydrolase</keyword>
<feature type="domain" description="AB hydrolase-1" evidence="3">
    <location>
        <begin position="2"/>
        <end position="83"/>
    </location>
</feature>
<name>A0AAV8WTB0_9CUCU</name>
<dbReference type="GO" id="GO:0016020">
    <property type="term" value="C:membrane"/>
    <property type="evidence" value="ECO:0007669"/>
    <property type="project" value="TreeGrafter"/>
</dbReference>
<evidence type="ECO:0000313" key="5">
    <source>
        <dbReference type="Proteomes" id="UP001162156"/>
    </source>
</evidence>
<dbReference type="InterPro" id="IPR000073">
    <property type="entry name" value="AB_hydrolase_1"/>
</dbReference>
<evidence type="ECO:0000256" key="2">
    <source>
        <dbReference type="ARBA" id="ARBA00022801"/>
    </source>
</evidence>
<feature type="non-terminal residue" evidence="4">
    <location>
        <position position="1"/>
    </location>
</feature>
<gene>
    <name evidence="4" type="ORF">NQ314_017284</name>
</gene>
<dbReference type="PANTHER" id="PTHR43798">
    <property type="entry name" value="MONOACYLGLYCEROL LIPASE"/>
    <property type="match status" value="1"/>
</dbReference>
<dbReference type="EMBL" id="JANEYF010004827">
    <property type="protein sequence ID" value="KAJ8929979.1"/>
    <property type="molecule type" value="Genomic_DNA"/>
</dbReference>
<organism evidence="4 5">
    <name type="scientific">Rhamnusium bicolor</name>
    <dbReference type="NCBI Taxonomy" id="1586634"/>
    <lineage>
        <taxon>Eukaryota</taxon>
        <taxon>Metazoa</taxon>
        <taxon>Ecdysozoa</taxon>
        <taxon>Arthropoda</taxon>
        <taxon>Hexapoda</taxon>
        <taxon>Insecta</taxon>
        <taxon>Pterygota</taxon>
        <taxon>Neoptera</taxon>
        <taxon>Endopterygota</taxon>
        <taxon>Coleoptera</taxon>
        <taxon>Polyphaga</taxon>
        <taxon>Cucujiformia</taxon>
        <taxon>Chrysomeloidea</taxon>
        <taxon>Cerambycidae</taxon>
        <taxon>Lepturinae</taxon>
        <taxon>Rhagiini</taxon>
        <taxon>Rhamnusium</taxon>
    </lineage>
</organism>
<dbReference type="Proteomes" id="UP001162156">
    <property type="component" value="Unassembled WGS sequence"/>
</dbReference>